<proteinExistence type="predicted"/>
<dbReference type="Pfam" id="PF22758">
    <property type="entry name" value="Phage_cement"/>
    <property type="match status" value="1"/>
</dbReference>
<name>A0A484U4C0_9ZZZZ</name>
<gene>
    <name evidence="1" type="ORF">RAN3_2534</name>
</gene>
<dbReference type="EMBL" id="CAADIO010000004">
    <property type="protein sequence ID" value="VFR81190.1"/>
    <property type="molecule type" value="Genomic_DNA"/>
</dbReference>
<dbReference type="AlphaFoldDB" id="A0A484U4C0"/>
<protein>
    <submittedName>
        <fullName evidence="1">Uncharacterized protein</fullName>
    </submittedName>
</protein>
<accession>A0A484U4C0</accession>
<organism evidence="1">
    <name type="scientific">plant metagenome</name>
    <dbReference type="NCBI Taxonomy" id="1297885"/>
    <lineage>
        <taxon>unclassified sequences</taxon>
        <taxon>metagenomes</taxon>
        <taxon>organismal metagenomes</taxon>
    </lineage>
</organism>
<evidence type="ECO:0000313" key="1">
    <source>
        <dbReference type="EMBL" id="VFR81190.1"/>
    </source>
</evidence>
<dbReference type="InterPro" id="IPR054438">
    <property type="entry name" value="Struct_cement_gp24/gp6"/>
</dbReference>
<reference evidence="1" key="1">
    <citation type="submission" date="2019-03" db="EMBL/GenBank/DDBJ databases">
        <authorList>
            <person name="Danneels B."/>
        </authorList>
    </citation>
    <scope>NUCLEOTIDE SEQUENCE</scope>
</reference>
<sequence length="152" mass="15270">MYGNYLDPAFAGMKGDAGDDRVESFPVGAAGLGFGLVCGTDASGILVPGPGTKLRGASLHSHTITGSGYVQFDCASVMTRGHSWLQVAADGAVTPDGPVTFAADGRVGDDEANTLPNAVFRSAAVQVENGVIALVELHNPFAQAPASPAPGG</sequence>